<comment type="subcellular location">
    <subcellularLocation>
        <location evidence="1 11">Cell outer membrane</location>
        <topology evidence="1 11">Multi-pass membrane protein</topology>
    </subcellularLocation>
</comment>
<dbReference type="CDD" id="cd01347">
    <property type="entry name" value="ligand_gated_channel"/>
    <property type="match status" value="1"/>
</dbReference>
<feature type="domain" description="TonB-dependent receptor plug" evidence="14">
    <location>
        <begin position="33"/>
        <end position="138"/>
    </location>
</feature>
<evidence type="ECO:0000259" key="14">
    <source>
        <dbReference type="Pfam" id="PF07715"/>
    </source>
</evidence>
<protein>
    <submittedName>
        <fullName evidence="15">TonB-dependent receptor</fullName>
    </submittedName>
</protein>
<sequence length="682" mass="75320">MLSGWVTAQTAPQTTIELEAQVVTAQKFEQNILDVPATVEAVSAEELALHQIDSLEGLDKLINGLSISSYTGGQPRIFLRGMGDAFDLKNKRVAVYIDGVPQLDSVLQDPLLLNNVERVEVLKGPQGTLYGRNAAAGVINIITKRPQGNEVSGFAGAGNHNERRGGISLATGLADNAVMLGLNASWIKRDGILTNVATGSHGKLDAQERRNINLKADIFPTDLTSLSLTLSHFEDDSAPYLQTFIDPKTLRPIRRERLGMGFTPVGFYQVDRDTEGYTKTRGDGATFKVSHEFDLFRLNAITGYQKDKLRTVSDADYSGNPFFKWDFDPYTNDHSQLSQEVQLVGDSGRLRWQTGVFAYGDQTDNGNVFKTRYGNVLSKSEYRTSGAAWYGQMDYAFAQNWTATVGSRFQRDRQRLRDVQNRGQEQSSANASGTYKLALAYAFMPSNTAFLSYSTGYTPGGVNTNPQMIGGLPVGPYLSYTPEKTGNIEFGLKGRLAEHRLNYTLSLYHTLLRNQQVLDMTDTQVKNIGETRYQGVELATAYQFAGPWSLHASYALNTTRIQKSNAPAAVGKSVPFVPRDTGRIGVQYRERIAGADTTLRLDMNHVGRIEADNINSFGQASYQTFSLSGKADFKHWWLALNINNLLDKQYYSNVIANSPFAGTHTALYGERRTILLTVGGAF</sequence>
<dbReference type="EMBL" id="AHJE01000002">
    <property type="protein sequence ID" value="EHP44779.1"/>
    <property type="molecule type" value="Genomic_DNA"/>
</dbReference>
<dbReference type="PATRIC" id="fig|1127483.3.peg.123"/>
<dbReference type="PROSITE" id="PS52016">
    <property type="entry name" value="TONB_DEPENDENT_REC_3"/>
    <property type="match status" value="1"/>
</dbReference>
<organism evidence="15 16">
    <name type="scientific">Cupriavidus basilensis OR16</name>
    <dbReference type="NCBI Taxonomy" id="1127483"/>
    <lineage>
        <taxon>Bacteria</taxon>
        <taxon>Pseudomonadati</taxon>
        <taxon>Pseudomonadota</taxon>
        <taxon>Betaproteobacteria</taxon>
        <taxon>Burkholderiales</taxon>
        <taxon>Burkholderiaceae</taxon>
        <taxon>Cupriavidus</taxon>
    </lineage>
</organism>
<evidence type="ECO:0000313" key="15">
    <source>
        <dbReference type="EMBL" id="EHP44779.1"/>
    </source>
</evidence>
<evidence type="ECO:0000256" key="1">
    <source>
        <dbReference type="ARBA" id="ARBA00004571"/>
    </source>
</evidence>
<dbReference type="Gene3D" id="2.40.170.20">
    <property type="entry name" value="TonB-dependent receptor, beta-barrel domain"/>
    <property type="match status" value="1"/>
</dbReference>
<evidence type="ECO:0000256" key="5">
    <source>
        <dbReference type="ARBA" id="ARBA00022692"/>
    </source>
</evidence>
<proteinExistence type="inferred from homology"/>
<keyword evidence="5 11" id="KW-0812">Transmembrane</keyword>
<evidence type="ECO:0000256" key="6">
    <source>
        <dbReference type="ARBA" id="ARBA00023004"/>
    </source>
</evidence>
<evidence type="ECO:0000256" key="8">
    <source>
        <dbReference type="ARBA" id="ARBA00023077"/>
    </source>
</evidence>
<dbReference type="InterPro" id="IPR036942">
    <property type="entry name" value="Beta-barrel_TonB_sf"/>
</dbReference>
<keyword evidence="7" id="KW-0406">Ion transport</keyword>
<evidence type="ECO:0000256" key="10">
    <source>
        <dbReference type="ARBA" id="ARBA00023237"/>
    </source>
</evidence>
<feature type="domain" description="TonB-dependent receptor-like beta-barrel" evidence="13">
    <location>
        <begin position="256"/>
        <end position="645"/>
    </location>
</feature>
<dbReference type="SUPFAM" id="SSF56935">
    <property type="entry name" value="Porins"/>
    <property type="match status" value="1"/>
</dbReference>
<keyword evidence="4" id="KW-0410">Iron transport</keyword>
<dbReference type="Pfam" id="PF00593">
    <property type="entry name" value="TonB_dep_Rec_b-barrel"/>
    <property type="match status" value="1"/>
</dbReference>
<dbReference type="InterPro" id="IPR039426">
    <property type="entry name" value="TonB-dep_rcpt-like"/>
</dbReference>
<evidence type="ECO:0000256" key="2">
    <source>
        <dbReference type="ARBA" id="ARBA00022448"/>
    </source>
</evidence>
<dbReference type="GO" id="GO:0009279">
    <property type="term" value="C:cell outer membrane"/>
    <property type="evidence" value="ECO:0007669"/>
    <property type="project" value="UniProtKB-SubCell"/>
</dbReference>
<dbReference type="Proteomes" id="UP000005808">
    <property type="component" value="Unassembled WGS sequence"/>
</dbReference>
<keyword evidence="15" id="KW-0675">Receptor</keyword>
<keyword evidence="10 11" id="KW-0998">Cell outer membrane</keyword>
<evidence type="ECO:0000256" key="11">
    <source>
        <dbReference type="PROSITE-ProRule" id="PRU01360"/>
    </source>
</evidence>
<evidence type="ECO:0000256" key="9">
    <source>
        <dbReference type="ARBA" id="ARBA00023136"/>
    </source>
</evidence>
<dbReference type="InterPro" id="IPR000531">
    <property type="entry name" value="Beta-barrel_TonB"/>
</dbReference>
<reference evidence="15 16" key="1">
    <citation type="journal article" date="2012" name="J. Bacteriol.">
        <title>De Novo Genome Project of Cupriavidus basilensis OR16.</title>
        <authorList>
            <person name="Cserhati M."/>
            <person name="Kriszt B."/>
            <person name="Szoboszlay S."/>
            <person name="Toth A."/>
            <person name="Szabo I."/>
            <person name="Tancsics A."/>
            <person name="Nagy I."/>
            <person name="Horvath B."/>
            <person name="Nagy I."/>
            <person name="Kukolya J."/>
        </authorList>
    </citation>
    <scope>NUCLEOTIDE SEQUENCE [LARGE SCALE GENOMIC DNA]</scope>
    <source>
        <strain evidence="15 16">OR16</strain>
    </source>
</reference>
<dbReference type="Pfam" id="PF07715">
    <property type="entry name" value="Plug"/>
    <property type="match status" value="1"/>
</dbReference>
<evidence type="ECO:0000313" key="16">
    <source>
        <dbReference type="Proteomes" id="UP000005808"/>
    </source>
</evidence>
<comment type="caution">
    <text evidence="15">The sequence shown here is derived from an EMBL/GenBank/DDBJ whole genome shotgun (WGS) entry which is preliminary data.</text>
</comment>
<dbReference type="InterPro" id="IPR012910">
    <property type="entry name" value="Plug_dom"/>
</dbReference>
<keyword evidence="9 11" id="KW-0472">Membrane</keyword>
<evidence type="ECO:0000256" key="3">
    <source>
        <dbReference type="ARBA" id="ARBA00022452"/>
    </source>
</evidence>
<name>H1RY06_9BURK</name>
<keyword evidence="3 11" id="KW-1134">Transmembrane beta strand</keyword>
<evidence type="ECO:0000256" key="12">
    <source>
        <dbReference type="RuleBase" id="RU003357"/>
    </source>
</evidence>
<gene>
    <name evidence="15" type="ORF">OR16_00575</name>
</gene>
<keyword evidence="2 11" id="KW-0813">Transport</keyword>
<dbReference type="GO" id="GO:0006826">
    <property type="term" value="P:iron ion transport"/>
    <property type="evidence" value="ECO:0007669"/>
    <property type="project" value="UniProtKB-KW"/>
</dbReference>
<keyword evidence="8 12" id="KW-0798">TonB box</keyword>
<dbReference type="PANTHER" id="PTHR32552:SF81">
    <property type="entry name" value="TONB-DEPENDENT OUTER MEMBRANE RECEPTOR"/>
    <property type="match status" value="1"/>
</dbReference>
<dbReference type="AlphaFoldDB" id="H1RY06"/>
<accession>H1RY06</accession>
<evidence type="ECO:0000259" key="13">
    <source>
        <dbReference type="Pfam" id="PF00593"/>
    </source>
</evidence>
<dbReference type="PANTHER" id="PTHR32552">
    <property type="entry name" value="FERRICHROME IRON RECEPTOR-RELATED"/>
    <property type="match status" value="1"/>
</dbReference>
<comment type="similarity">
    <text evidence="11 12">Belongs to the TonB-dependent receptor family.</text>
</comment>
<evidence type="ECO:0000256" key="7">
    <source>
        <dbReference type="ARBA" id="ARBA00023065"/>
    </source>
</evidence>
<evidence type="ECO:0000256" key="4">
    <source>
        <dbReference type="ARBA" id="ARBA00022496"/>
    </source>
</evidence>
<keyword evidence="6" id="KW-0408">Iron</keyword>